<feature type="domain" description="DUF7695" evidence="1">
    <location>
        <begin position="2"/>
        <end position="43"/>
    </location>
</feature>
<dbReference type="InterPro" id="IPR056112">
    <property type="entry name" value="DUF7695"/>
</dbReference>
<dbReference type="EMBL" id="UINC01200578">
    <property type="protein sequence ID" value="SVE19526.1"/>
    <property type="molecule type" value="Genomic_DNA"/>
</dbReference>
<gene>
    <name evidence="2" type="ORF">METZ01_LOCUS472380</name>
</gene>
<reference evidence="2" key="1">
    <citation type="submission" date="2018-05" db="EMBL/GenBank/DDBJ databases">
        <authorList>
            <person name="Lanie J.A."/>
            <person name="Ng W.-L."/>
            <person name="Kazmierczak K.M."/>
            <person name="Andrzejewski T.M."/>
            <person name="Davidsen T.M."/>
            <person name="Wayne K.J."/>
            <person name="Tettelin H."/>
            <person name="Glass J.I."/>
            <person name="Rusch D."/>
            <person name="Podicherti R."/>
            <person name="Tsui H.-C.T."/>
            <person name="Winkler M.E."/>
        </authorList>
    </citation>
    <scope>NUCLEOTIDE SEQUENCE</scope>
</reference>
<dbReference type="Pfam" id="PF24749">
    <property type="entry name" value="DUF7695"/>
    <property type="match status" value="1"/>
</dbReference>
<sequence>MKCGDIIVSKHVHDFVQCRCSAIFVDGGMEYLRRGGEDEDFVDRSLLMNKDALTECVLAVKYAEENNKNELGVVLSVIRILRDFELLNKRELYGSLNTKNN</sequence>
<evidence type="ECO:0000313" key="2">
    <source>
        <dbReference type="EMBL" id="SVE19526.1"/>
    </source>
</evidence>
<accession>A0A383BH66</accession>
<evidence type="ECO:0000259" key="1">
    <source>
        <dbReference type="Pfam" id="PF24749"/>
    </source>
</evidence>
<name>A0A383BH66_9ZZZZ</name>
<protein>
    <recommendedName>
        <fullName evidence="1">DUF7695 domain-containing protein</fullName>
    </recommendedName>
</protein>
<proteinExistence type="predicted"/>
<dbReference type="AlphaFoldDB" id="A0A383BH66"/>
<organism evidence="2">
    <name type="scientific">marine metagenome</name>
    <dbReference type="NCBI Taxonomy" id="408172"/>
    <lineage>
        <taxon>unclassified sequences</taxon>
        <taxon>metagenomes</taxon>
        <taxon>ecological metagenomes</taxon>
    </lineage>
</organism>